<feature type="region of interest" description="Disordered" evidence="1">
    <location>
        <begin position="434"/>
        <end position="462"/>
    </location>
</feature>
<sequence length="554" mass="62503">MLSADKPTLSLPTPSTVPPHTSGLKLAHLVGLNLVRRHKYHLEFSLWTSAVDFIFSSGSLKILLFSTQKKSASMATYIPPHVRALRDSATDTAGEAKLPSNETTETVESSSSPTEDATRTVQRPYHGETMEGVDIRSIFKHFSPDVEYDRETVHTLNSSQHCPDGIKFVILYPGAHPRWRDYILFSKTAVSLLPAYHEEKAKFEHAKKEFEGKMAEGKVDEKHERTTEYLTSLKLEEPKVEDIVEVEEYGGQYVETQATDAAKSPSPSISTPETNITQEDYKVGNIKQENGDVIRSDKEIKDSEEDEDNSTATSIRPQNKEVGEPDKTPVVENRKCSKEYTDVRFENPESQQSSKIPEKADAQGRKNTSAKMTDKFDAIDYNPPVHTPIAFFRAFDGNGRSCTFVGWYQIDKICLLPPQSPRIKDLLQDKWGKTVQQTRKGGRWGRGGRGGRGWEKGRGGPLRNRAAWERDMNTEWAVLRFTKLKPGSGECPLEPDVQLWAEERWEGSSKSETKALEDIACVKSDSEIRDEGKKKEIPHTVVDEVFKQRKLEEN</sequence>
<reference evidence="2" key="1">
    <citation type="submission" date="2022-07" db="EMBL/GenBank/DDBJ databases">
        <title>Draft genome sequence of Zalerion maritima ATCC 34329, a (micro)plastics degrading marine fungus.</title>
        <authorList>
            <person name="Paco A."/>
            <person name="Goncalves M.F.M."/>
            <person name="Rocha-Santos T.A.P."/>
            <person name="Alves A."/>
        </authorList>
    </citation>
    <scope>NUCLEOTIDE SEQUENCE</scope>
    <source>
        <strain evidence="2">ATCC 34329</strain>
    </source>
</reference>
<keyword evidence="3" id="KW-1185">Reference proteome</keyword>
<feature type="region of interest" description="Disordered" evidence="1">
    <location>
        <begin position="89"/>
        <end position="126"/>
    </location>
</feature>
<feature type="region of interest" description="Disordered" evidence="1">
    <location>
        <begin position="256"/>
        <end position="369"/>
    </location>
</feature>
<evidence type="ECO:0000256" key="1">
    <source>
        <dbReference type="SAM" id="MobiDB-lite"/>
    </source>
</evidence>
<evidence type="ECO:0000313" key="2">
    <source>
        <dbReference type="EMBL" id="KAJ2892962.1"/>
    </source>
</evidence>
<feature type="compositionally biased region" description="Low complexity" evidence="1">
    <location>
        <begin position="102"/>
        <end position="115"/>
    </location>
</feature>
<organism evidence="2 3">
    <name type="scientific">Zalerion maritima</name>
    <dbReference type="NCBI Taxonomy" id="339359"/>
    <lineage>
        <taxon>Eukaryota</taxon>
        <taxon>Fungi</taxon>
        <taxon>Dikarya</taxon>
        <taxon>Ascomycota</taxon>
        <taxon>Pezizomycotina</taxon>
        <taxon>Sordariomycetes</taxon>
        <taxon>Lulworthiomycetidae</taxon>
        <taxon>Lulworthiales</taxon>
        <taxon>Lulworthiaceae</taxon>
        <taxon>Zalerion</taxon>
    </lineage>
</organism>
<gene>
    <name evidence="2" type="ORF">MKZ38_009161</name>
</gene>
<dbReference type="EMBL" id="JAKWBI020000685">
    <property type="protein sequence ID" value="KAJ2892962.1"/>
    <property type="molecule type" value="Genomic_DNA"/>
</dbReference>
<feature type="compositionally biased region" description="Basic and acidic residues" evidence="1">
    <location>
        <begin position="289"/>
        <end position="301"/>
    </location>
</feature>
<feature type="compositionally biased region" description="Basic and acidic residues" evidence="1">
    <location>
        <begin position="318"/>
        <end position="347"/>
    </location>
</feature>
<evidence type="ECO:0000313" key="3">
    <source>
        <dbReference type="Proteomes" id="UP001201980"/>
    </source>
</evidence>
<proteinExistence type="predicted"/>
<accession>A0AAD5RGQ6</accession>
<protein>
    <submittedName>
        <fullName evidence="2">Uncharacterized protein</fullName>
    </submittedName>
</protein>
<name>A0AAD5RGQ6_9PEZI</name>
<comment type="caution">
    <text evidence="2">The sequence shown here is derived from an EMBL/GenBank/DDBJ whole genome shotgun (WGS) entry which is preliminary data.</text>
</comment>
<dbReference type="AlphaFoldDB" id="A0AAD5RGQ6"/>
<dbReference type="Proteomes" id="UP001201980">
    <property type="component" value="Unassembled WGS sequence"/>
</dbReference>
<feature type="compositionally biased region" description="Polar residues" evidence="1">
    <location>
        <begin position="265"/>
        <end position="278"/>
    </location>
</feature>